<dbReference type="VEuPathDB" id="AmoebaDB:DDB_G0269868"/>
<dbReference type="KEGG" id="ddi:DDB_G0269868"/>
<dbReference type="PaxDb" id="44689-DDB0190631"/>
<evidence type="ECO:0000256" key="1">
    <source>
        <dbReference type="SAM" id="Phobius"/>
    </source>
</evidence>
<dbReference type="EMBL" id="AAFI02000005">
    <property type="protein sequence ID" value="EAL72284.1"/>
    <property type="molecule type" value="Genomic_DNA"/>
</dbReference>
<sequence>MKLYYYGYEQSSVIKEVFEFYKYIGDEYERENTIVMDLLFFIGGTNSGIQDSINGNHIYILMIVFLFLIELADYFIVVGGAHAQ</sequence>
<name>Q55CW9_DICDI</name>
<accession>Q55CW9</accession>
<keyword evidence="3" id="KW-1185">Reference proteome</keyword>
<organism evidence="2 3">
    <name type="scientific">Dictyostelium discoideum</name>
    <name type="common">Social amoeba</name>
    <dbReference type="NCBI Taxonomy" id="44689"/>
    <lineage>
        <taxon>Eukaryota</taxon>
        <taxon>Amoebozoa</taxon>
        <taxon>Evosea</taxon>
        <taxon>Eumycetozoa</taxon>
        <taxon>Dictyostelia</taxon>
        <taxon>Dictyosteliales</taxon>
        <taxon>Dictyosteliaceae</taxon>
        <taxon>Dictyostelium</taxon>
    </lineage>
</organism>
<keyword evidence="1" id="KW-0472">Membrane</keyword>
<dbReference type="RefSeq" id="XP_646362.1">
    <property type="nucleotide sequence ID" value="XM_641270.1"/>
</dbReference>
<keyword evidence="1" id="KW-1133">Transmembrane helix</keyword>
<dbReference type="Proteomes" id="UP000002195">
    <property type="component" value="Unassembled WGS sequence"/>
</dbReference>
<reference evidence="2 3" key="1">
    <citation type="journal article" date="2005" name="Nature">
        <title>The genome of the social amoeba Dictyostelium discoideum.</title>
        <authorList>
            <consortium name="The Dictyostelium discoideum Sequencing Consortium"/>
            <person name="Eichinger L."/>
            <person name="Pachebat J.A."/>
            <person name="Glockner G."/>
            <person name="Rajandream M.A."/>
            <person name="Sucgang R."/>
            <person name="Berriman M."/>
            <person name="Song J."/>
            <person name="Olsen R."/>
            <person name="Szafranski K."/>
            <person name="Xu Q."/>
            <person name="Tunggal B."/>
            <person name="Kummerfeld S."/>
            <person name="Madera M."/>
            <person name="Konfortov B.A."/>
            <person name="Rivero F."/>
            <person name="Bankier A.T."/>
            <person name="Lehmann R."/>
            <person name="Hamlin N."/>
            <person name="Davies R."/>
            <person name="Gaudet P."/>
            <person name="Fey P."/>
            <person name="Pilcher K."/>
            <person name="Chen G."/>
            <person name="Saunders D."/>
            <person name="Sodergren E."/>
            <person name="Davis P."/>
            <person name="Kerhornou A."/>
            <person name="Nie X."/>
            <person name="Hall N."/>
            <person name="Anjard C."/>
            <person name="Hemphill L."/>
            <person name="Bason N."/>
            <person name="Farbrother P."/>
            <person name="Desany B."/>
            <person name="Just E."/>
            <person name="Morio T."/>
            <person name="Rost R."/>
            <person name="Churcher C."/>
            <person name="Cooper J."/>
            <person name="Haydock S."/>
            <person name="van Driessche N."/>
            <person name="Cronin A."/>
            <person name="Goodhead I."/>
            <person name="Muzny D."/>
            <person name="Mourier T."/>
            <person name="Pain A."/>
            <person name="Lu M."/>
            <person name="Harper D."/>
            <person name="Lindsay R."/>
            <person name="Hauser H."/>
            <person name="James K."/>
            <person name="Quiles M."/>
            <person name="Madan Babu M."/>
            <person name="Saito T."/>
            <person name="Buchrieser C."/>
            <person name="Wardroper A."/>
            <person name="Felder M."/>
            <person name="Thangavelu M."/>
            <person name="Johnson D."/>
            <person name="Knights A."/>
            <person name="Loulseged H."/>
            <person name="Mungall K."/>
            <person name="Oliver K."/>
            <person name="Price C."/>
            <person name="Quail M.A."/>
            <person name="Urushihara H."/>
            <person name="Hernandez J."/>
            <person name="Rabbinowitsch E."/>
            <person name="Steffen D."/>
            <person name="Sanders M."/>
            <person name="Ma J."/>
            <person name="Kohara Y."/>
            <person name="Sharp S."/>
            <person name="Simmonds M."/>
            <person name="Spiegler S."/>
            <person name="Tivey A."/>
            <person name="Sugano S."/>
            <person name="White B."/>
            <person name="Walker D."/>
            <person name="Woodward J."/>
            <person name="Winckler T."/>
            <person name="Tanaka Y."/>
            <person name="Shaulsky G."/>
            <person name="Schleicher M."/>
            <person name="Weinstock G."/>
            <person name="Rosenthal A."/>
            <person name="Cox E.C."/>
            <person name="Chisholm R.L."/>
            <person name="Gibbs R."/>
            <person name="Loomis W.F."/>
            <person name="Platzer M."/>
            <person name="Kay R.R."/>
            <person name="Williams J."/>
            <person name="Dear P.H."/>
            <person name="Noegel A.A."/>
            <person name="Barrell B."/>
            <person name="Kuspa A."/>
        </authorList>
    </citation>
    <scope>NUCLEOTIDE SEQUENCE [LARGE SCALE GENOMIC DNA]</scope>
    <source>
        <strain evidence="2 3">AX4</strain>
    </source>
</reference>
<evidence type="ECO:0000313" key="3">
    <source>
        <dbReference type="Proteomes" id="UP000002195"/>
    </source>
</evidence>
<feature type="transmembrane region" description="Helical" evidence="1">
    <location>
        <begin position="58"/>
        <end position="81"/>
    </location>
</feature>
<proteinExistence type="predicted"/>
<gene>
    <name evidence="2" type="ORF">DDB_G0269868</name>
</gene>
<dbReference type="AlphaFoldDB" id="Q55CW9"/>
<evidence type="ECO:0000313" key="2">
    <source>
        <dbReference type="EMBL" id="EAL72284.1"/>
    </source>
</evidence>
<comment type="caution">
    <text evidence="2">The sequence shown here is derived from an EMBL/GenBank/DDBJ whole genome shotgun (WGS) entry which is preliminary data.</text>
</comment>
<dbReference type="GeneID" id="8617317"/>
<keyword evidence="1" id="KW-0812">Transmembrane</keyword>
<dbReference type="HOGENOM" id="CLU_2532189_0_0_1"/>
<dbReference type="InParanoid" id="Q55CW9"/>
<protein>
    <submittedName>
        <fullName evidence="2">Uncharacterized protein</fullName>
    </submittedName>
</protein>